<dbReference type="EMBL" id="JAUJLE010000098">
    <property type="protein sequence ID" value="KAK0984114.1"/>
    <property type="molecule type" value="Genomic_DNA"/>
</dbReference>
<comment type="caution">
    <text evidence="3">The sequence shown here is derived from an EMBL/GenBank/DDBJ whole genome shotgun (WGS) entry which is preliminary data.</text>
</comment>
<dbReference type="GO" id="GO:0005829">
    <property type="term" value="C:cytosol"/>
    <property type="evidence" value="ECO:0007669"/>
    <property type="project" value="TreeGrafter"/>
</dbReference>
<dbReference type="PANTHER" id="PTHR14614:SF152">
    <property type="entry name" value="PROTEIN-LYSINE N-METHYLTRANSFERASE EFM6"/>
    <property type="match status" value="1"/>
</dbReference>
<feature type="compositionally biased region" description="Basic and acidic residues" evidence="2">
    <location>
        <begin position="1"/>
        <end position="18"/>
    </location>
</feature>
<name>A0AAN6QSD9_9PEZI</name>
<keyword evidence="4" id="KW-1185">Reference proteome</keyword>
<feature type="binding site" evidence="1">
    <location>
        <position position="156"/>
    </location>
    <ligand>
        <name>S-adenosyl-L-methionine</name>
        <dbReference type="ChEBI" id="CHEBI:59789"/>
    </ligand>
</feature>
<dbReference type="EC" id="2.1.1.-" evidence="1"/>
<comment type="function">
    <text evidence="1">S-adenosyl-L-methionine-dependent protein-lysine N-methyltransferase that methylates elongation factor 1-alpha.</text>
</comment>
<dbReference type="Proteomes" id="UP001175353">
    <property type="component" value="Unassembled WGS sequence"/>
</dbReference>
<dbReference type="InterPro" id="IPR029063">
    <property type="entry name" value="SAM-dependent_MTases_sf"/>
</dbReference>
<feature type="binding site" evidence="1">
    <location>
        <position position="128"/>
    </location>
    <ligand>
        <name>S-adenosyl-L-methionine</name>
        <dbReference type="ChEBI" id="CHEBI:59789"/>
    </ligand>
</feature>
<feature type="binding site" evidence="1">
    <location>
        <begin position="99"/>
        <end position="101"/>
    </location>
    <ligand>
        <name>S-adenosyl-L-methionine</name>
        <dbReference type="ChEBI" id="CHEBI:59789"/>
    </ligand>
</feature>
<dbReference type="AlphaFoldDB" id="A0AAN6QSD9"/>
<feature type="binding site" evidence="1">
    <location>
        <position position="72"/>
    </location>
    <ligand>
        <name>S-adenosyl-L-methionine</name>
        <dbReference type="ChEBI" id="CHEBI:59789"/>
    </ligand>
</feature>
<gene>
    <name evidence="3" type="primary">EFM6_2</name>
    <name evidence="1" type="synonym">EFM6</name>
    <name evidence="3" type="ORF">LTR91_010962</name>
</gene>
<dbReference type="Pfam" id="PF10294">
    <property type="entry name" value="Methyltransf_16"/>
    <property type="match status" value="1"/>
</dbReference>
<keyword evidence="1" id="KW-0963">Cytoplasm</keyword>
<feature type="region of interest" description="Disordered" evidence="2">
    <location>
        <begin position="1"/>
        <end position="25"/>
    </location>
</feature>
<evidence type="ECO:0000313" key="4">
    <source>
        <dbReference type="Proteomes" id="UP001175353"/>
    </source>
</evidence>
<dbReference type="PANTHER" id="PTHR14614">
    <property type="entry name" value="HEPATOCELLULAR CARCINOMA-ASSOCIATED ANTIGEN"/>
    <property type="match status" value="1"/>
</dbReference>
<accession>A0AAN6QSD9</accession>
<dbReference type="Gene3D" id="3.40.50.150">
    <property type="entry name" value="Vaccinia Virus protein VP39"/>
    <property type="match status" value="1"/>
</dbReference>
<organism evidence="3 4">
    <name type="scientific">Friedmanniomyces endolithicus</name>
    <dbReference type="NCBI Taxonomy" id="329885"/>
    <lineage>
        <taxon>Eukaryota</taxon>
        <taxon>Fungi</taxon>
        <taxon>Dikarya</taxon>
        <taxon>Ascomycota</taxon>
        <taxon>Pezizomycotina</taxon>
        <taxon>Dothideomycetes</taxon>
        <taxon>Dothideomycetidae</taxon>
        <taxon>Mycosphaerellales</taxon>
        <taxon>Teratosphaeriaceae</taxon>
        <taxon>Friedmanniomyces</taxon>
    </lineage>
</organism>
<sequence>MPDRTADTDHDSDSKCSGDDDNAAPFTISEDLVQSPMHKQASITSTDFNGLLKSAPLLLSEDLAKGNGGQAWPAGYVLASYLIRKKLGELRDATIVELGAGGGLVGLAVAVGCRPTTGTSRQVVHITDQEPMLALMRSNILLNSLEDRVEASVYDWGAGKRPASVPAQPDVVLAADCVYFEPAFPLLLQTLEELIGPETVCYFCFKRRRRADMQFLKAARKAFVVVDVEDDPERESYAKANIFLYVMIRPRVAVRSACEPLNTEATYQTEPLGSSLMWRLADVPSGEEATGNGRATSRLTGSLARGGGFWHPCDRCARKVSKILYTLAGTV</sequence>
<dbReference type="InterPro" id="IPR033684">
    <property type="entry name" value="EFM6"/>
</dbReference>
<feature type="binding site" evidence="1">
    <location>
        <position position="175"/>
    </location>
    <ligand>
        <name>S-adenosyl-L-methionine</name>
        <dbReference type="ChEBI" id="CHEBI:59789"/>
    </ligand>
</feature>
<evidence type="ECO:0000313" key="3">
    <source>
        <dbReference type="EMBL" id="KAK0984114.1"/>
    </source>
</evidence>
<dbReference type="SUPFAM" id="SSF53335">
    <property type="entry name" value="S-adenosyl-L-methionine-dependent methyltransferases"/>
    <property type="match status" value="1"/>
</dbReference>
<dbReference type="GO" id="GO:0032259">
    <property type="term" value="P:methylation"/>
    <property type="evidence" value="ECO:0007669"/>
    <property type="project" value="UniProtKB-KW"/>
</dbReference>
<dbReference type="GO" id="GO:0016279">
    <property type="term" value="F:protein-lysine N-methyltransferase activity"/>
    <property type="evidence" value="ECO:0007669"/>
    <property type="project" value="UniProtKB-UniRule"/>
</dbReference>
<dbReference type="InterPro" id="IPR019410">
    <property type="entry name" value="Methyltransf_16"/>
</dbReference>
<evidence type="ECO:0000256" key="1">
    <source>
        <dbReference type="HAMAP-Rule" id="MF_03198"/>
    </source>
</evidence>
<comment type="similarity">
    <text evidence="1">Belongs to the class I-like SAM-binding methyltransferase superfamily. METTL21 family. EFM6 subfamily.</text>
</comment>
<protein>
    <recommendedName>
        <fullName evidence="1">Protein-lysine N-methyltransferase EFM6</fullName>
        <ecNumber evidence="1">2.1.1.-</ecNumber>
    </recommendedName>
    <alternativeName>
        <fullName evidence="1">Elongation factor methyltransferase 6</fullName>
    </alternativeName>
</protein>
<evidence type="ECO:0000256" key="2">
    <source>
        <dbReference type="SAM" id="MobiDB-lite"/>
    </source>
</evidence>
<dbReference type="HAMAP" id="MF_03198">
    <property type="entry name" value="Methyltr_EFM6"/>
    <property type="match status" value="1"/>
</dbReference>
<proteinExistence type="inferred from homology"/>
<reference evidence="3" key="1">
    <citation type="submission" date="2023-06" db="EMBL/GenBank/DDBJ databases">
        <title>Black Yeasts Isolated from many extreme environments.</title>
        <authorList>
            <person name="Coleine C."/>
            <person name="Stajich J.E."/>
            <person name="Selbmann L."/>
        </authorList>
    </citation>
    <scope>NUCLEOTIDE SEQUENCE</scope>
    <source>
        <strain evidence="3">CCFEE 5200</strain>
    </source>
</reference>
<keyword evidence="1" id="KW-0808">Transferase</keyword>
<comment type="subcellular location">
    <subcellularLocation>
        <location evidence="1">Cytoplasm</location>
    </subcellularLocation>
</comment>
<keyword evidence="1" id="KW-0949">S-adenosyl-L-methionine</keyword>
<keyword evidence="1" id="KW-0489">Methyltransferase</keyword>